<dbReference type="PANTHER" id="PTHR43181:SF1">
    <property type="entry name" value="2-C-METHYL-D-ERYTHRITOL 2,4-CYCLODIPHOSPHATE SYNTHASE, CHLOROPLASTIC"/>
    <property type="match status" value="1"/>
</dbReference>
<comment type="similarity">
    <text evidence="7 8">Belongs to the IspF family.</text>
</comment>
<dbReference type="GO" id="GO:0019288">
    <property type="term" value="P:isopentenyl diphosphate biosynthetic process, methylerythritol 4-phosphate pathway"/>
    <property type="evidence" value="ECO:0007669"/>
    <property type="project" value="UniProtKB-UniRule"/>
</dbReference>
<feature type="binding site" evidence="7">
    <location>
        <begin position="138"/>
        <end position="141"/>
    </location>
    <ligand>
        <name>4-CDP-2-C-methyl-D-erythritol 2-phosphate</name>
        <dbReference type="ChEBI" id="CHEBI:57919"/>
    </ligand>
</feature>
<keyword evidence="5 7" id="KW-0414">Isoprene biosynthesis</keyword>
<reference evidence="10 11" key="1">
    <citation type="journal article" date="2017" name="BMC Genomics">
        <title>Genome sequencing of 39 Akkermansia muciniphila isolates reveals its population structure, genomic and functional diverisity, and global distribution in mammalian gut microbiotas.</title>
        <authorList>
            <person name="Guo X."/>
            <person name="Li S."/>
            <person name="Zhang J."/>
            <person name="Wu F."/>
            <person name="Li X."/>
            <person name="Wu D."/>
            <person name="Zhang M."/>
            <person name="Ou Z."/>
            <person name="Jie Z."/>
            <person name="Yan Q."/>
            <person name="Li P."/>
            <person name="Yi J."/>
            <person name="Peng Y."/>
        </authorList>
    </citation>
    <scope>NUCLEOTIDE SEQUENCE [LARGE SCALE GENOMIC DNA]</scope>
    <source>
        <strain evidence="10 11">GP24</strain>
    </source>
</reference>
<evidence type="ECO:0000313" key="10">
    <source>
        <dbReference type="EMBL" id="PNC17183.1"/>
    </source>
</evidence>
<dbReference type="GO" id="GO:0046872">
    <property type="term" value="F:metal ion binding"/>
    <property type="evidence" value="ECO:0007669"/>
    <property type="project" value="UniProtKB-KW"/>
</dbReference>
<dbReference type="InterPro" id="IPR036571">
    <property type="entry name" value="MECDP_synthase_sf"/>
</dbReference>
<comment type="catalytic activity">
    <reaction evidence="1 7 8">
        <text>4-CDP-2-C-methyl-D-erythritol 2-phosphate = 2-C-methyl-D-erythritol 2,4-cyclic diphosphate + CMP</text>
        <dbReference type="Rhea" id="RHEA:23864"/>
        <dbReference type="ChEBI" id="CHEBI:57919"/>
        <dbReference type="ChEBI" id="CHEBI:58483"/>
        <dbReference type="ChEBI" id="CHEBI:60377"/>
        <dbReference type="EC" id="4.6.1.12"/>
    </reaction>
</comment>
<evidence type="ECO:0000256" key="8">
    <source>
        <dbReference type="RuleBase" id="RU004395"/>
    </source>
</evidence>
<name>A0A2N8HBE9_9BACT</name>
<dbReference type="SUPFAM" id="SSF69765">
    <property type="entry name" value="IpsF-like"/>
    <property type="match status" value="1"/>
</dbReference>
<keyword evidence="4 7" id="KW-0479">Metal-binding</keyword>
<dbReference type="GO" id="GO:0016114">
    <property type="term" value="P:terpenoid biosynthetic process"/>
    <property type="evidence" value="ECO:0007669"/>
    <property type="project" value="InterPro"/>
</dbReference>
<dbReference type="Proteomes" id="UP000236000">
    <property type="component" value="Unassembled WGS sequence"/>
</dbReference>
<feature type="binding site" evidence="7">
    <location>
        <position position="13"/>
    </location>
    <ligand>
        <name>a divalent metal cation</name>
        <dbReference type="ChEBI" id="CHEBI:60240"/>
    </ligand>
</feature>
<dbReference type="PANTHER" id="PTHR43181">
    <property type="entry name" value="2-C-METHYL-D-ERYTHRITOL 2,4-CYCLODIPHOSPHATE SYNTHASE, CHLOROPLASTIC"/>
    <property type="match status" value="1"/>
</dbReference>
<feature type="domain" description="2-C-methyl-D-erythritol 2,4-cyclodiphosphate synthase" evidence="9">
    <location>
        <begin position="8"/>
        <end position="160"/>
    </location>
</feature>
<evidence type="ECO:0000256" key="7">
    <source>
        <dbReference type="HAMAP-Rule" id="MF_00107"/>
    </source>
</evidence>
<gene>
    <name evidence="7" type="primary">ispF</name>
    <name evidence="10" type="ORF">CXU22_11210</name>
</gene>
<evidence type="ECO:0000256" key="3">
    <source>
        <dbReference type="ARBA" id="ARBA00012579"/>
    </source>
</evidence>
<comment type="caution">
    <text evidence="10">The sequence shown here is derived from an EMBL/GenBank/DDBJ whole genome shotgun (WGS) entry which is preliminary data.</text>
</comment>
<feature type="binding site" evidence="7">
    <location>
        <position position="148"/>
    </location>
    <ligand>
        <name>4-CDP-2-C-methyl-D-erythritol 2-phosphate</name>
        <dbReference type="ChEBI" id="CHEBI:57919"/>
    </ligand>
</feature>
<evidence type="ECO:0000313" key="11">
    <source>
        <dbReference type="Proteomes" id="UP000236000"/>
    </source>
</evidence>
<comment type="pathway">
    <text evidence="2 7">Isoprenoid biosynthesis; isopentenyl diphosphate biosynthesis via DXP pathway; isopentenyl diphosphate from 1-deoxy-D-xylulose 5-phosphate: step 4/6.</text>
</comment>
<evidence type="ECO:0000256" key="5">
    <source>
        <dbReference type="ARBA" id="ARBA00023229"/>
    </source>
</evidence>
<proteinExistence type="inferred from homology"/>
<evidence type="ECO:0000256" key="2">
    <source>
        <dbReference type="ARBA" id="ARBA00004709"/>
    </source>
</evidence>
<dbReference type="GO" id="GO:0008685">
    <property type="term" value="F:2-C-methyl-D-erythritol 2,4-cyclodiphosphate synthase activity"/>
    <property type="evidence" value="ECO:0007669"/>
    <property type="project" value="UniProtKB-UniRule"/>
</dbReference>
<comment type="caution">
    <text evidence="7">Lacks conserved residue(s) required for the propagation of feature annotation.</text>
</comment>
<dbReference type="NCBIfam" id="TIGR00151">
    <property type="entry name" value="ispF"/>
    <property type="match status" value="1"/>
</dbReference>
<dbReference type="InterPro" id="IPR003526">
    <property type="entry name" value="MECDP_synthase"/>
</dbReference>
<feature type="binding site" evidence="7">
    <location>
        <begin position="13"/>
        <end position="15"/>
    </location>
    <ligand>
        <name>4-CDP-2-C-methyl-D-erythritol 2-phosphate</name>
        <dbReference type="ChEBI" id="CHEBI:57919"/>
    </ligand>
</feature>
<dbReference type="UniPathway" id="UPA00056">
    <property type="reaction ID" value="UER00095"/>
</dbReference>
<evidence type="ECO:0000256" key="6">
    <source>
        <dbReference type="ARBA" id="ARBA00023239"/>
    </source>
</evidence>
<comment type="cofactor">
    <cofactor evidence="7">
        <name>a divalent metal cation</name>
        <dbReference type="ChEBI" id="CHEBI:60240"/>
    </cofactor>
    <text evidence="7">Binds 1 divalent metal cation per subunit.</text>
</comment>
<protein>
    <recommendedName>
        <fullName evidence="3 7">2-C-methyl-D-erythritol 2,4-cyclodiphosphate synthase</fullName>
        <shortName evidence="7">MECDP-synthase</shortName>
        <shortName evidence="7">MECPP-synthase</shortName>
        <shortName evidence="7">MECPS</shortName>
        <ecNumber evidence="3 7">4.6.1.12</ecNumber>
    </recommendedName>
</protein>
<feature type="binding site" evidence="7">
    <location>
        <position position="48"/>
    </location>
    <ligand>
        <name>a divalent metal cation</name>
        <dbReference type="ChEBI" id="CHEBI:60240"/>
    </ligand>
</feature>
<feature type="site" description="Transition state stabilizer" evidence="7">
    <location>
        <position position="139"/>
    </location>
</feature>
<dbReference type="Pfam" id="PF02542">
    <property type="entry name" value="YgbB"/>
    <property type="match status" value="1"/>
</dbReference>
<evidence type="ECO:0000256" key="4">
    <source>
        <dbReference type="ARBA" id="ARBA00022723"/>
    </source>
</evidence>
<organism evidence="10 11">
    <name type="scientific">Akkermansia muciniphila</name>
    <dbReference type="NCBI Taxonomy" id="239935"/>
    <lineage>
        <taxon>Bacteria</taxon>
        <taxon>Pseudomonadati</taxon>
        <taxon>Verrucomicrobiota</taxon>
        <taxon>Verrucomicrobiia</taxon>
        <taxon>Verrucomicrobiales</taxon>
        <taxon>Akkermansiaceae</taxon>
        <taxon>Akkermansia</taxon>
    </lineage>
</organism>
<dbReference type="EC" id="4.6.1.12" evidence="3 7"/>
<dbReference type="RefSeq" id="WP_102715489.1">
    <property type="nucleotide sequence ID" value="NZ_CABMLK010000002.1"/>
</dbReference>
<feature type="binding site" evidence="7">
    <location>
        <position position="15"/>
    </location>
    <ligand>
        <name>a divalent metal cation</name>
        <dbReference type="ChEBI" id="CHEBI:60240"/>
    </ligand>
</feature>
<feature type="binding site" evidence="7">
    <location>
        <begin position="40"/>
        <end position="41"/>
    </location>
    <ligand>
        <name>4-CDP-2-C-methyl-D-erythritol 2-phosphate</name>
        <dbReference type="ChEBI" id="CHEBI:57919"/>
    </ligand>
</feature>
<feature type="binding site" evidence="7">
    <location>
        <begin position="62"/>
        <end position="64"/>
    </location>
    <ligand>
        <name>4-CDP-2-C-methyl-D-erythritol 2-phosphate</name>
        <dbReference type="ChEBI" id="CHEBI:57919"/>
    </ligand>
</feature>
<dbReference type="AlphaFoldDB" id="A0A2N8HBE9"/>
<sequence length="169" mass="17559">MKDMIALTGLGYDIHRFAEAPRPLMLGGVHIPSARGLDGHSDADVLCHAIADALLGAAGLPDIGYWFPPGDPSCKDISSLEIVAKAVSLIRERGGRVVNVDSSLIAEAPRISPYLEQMKGALGSALGISPARVGVKATTNEQLGALGRREGIAAFAVAAILMPEDLPTP</sequence>
<evidence type="ECO:0000256" key="1">
    <source>
        <dbReference type="ARBA" id="ARBA00000200"/>
    </source>
</evidence>
<dbReference type="Gene3D" id="3.30.1330.50">
    <property type="entry name" value="2-C-methyl-D-erythritol 2,4-cyclodiphosphate synthase"/>
    <property type="match status" value="1"/>
</dbReference>
<comment type="subunit">
    <text evidence="7">Homotrimer.</text>
</comment>
<keyword evidence="6 7" id="KW-0456">Lyase</keyword>
<dbReference type="HAMAP" id="MF_00107">
    <property type="entry name" value="IspF"/>
    <property type="match status" value="1"/>
</dbReference>
<accession>A0A2N8HBE9</accession>
<dbReference type="OrthoDB" id="9804336at2"/>
<dbReference type="CDD" id="cd00554">
    <property type="entry name" value="MECDP_synthase"/>
    <property type="match status" value="1"/>
</dbReference>
<dbReference type="InterPro" id="IPR020555">
    <property type="entry name" value="MECDP_synthase_CS"/>
</dbReference>
<evidence type="ECO:0000259" key="9">
    <source>
        <dbReference type="Pfam" id="PF02542"/>
    </source>
</evidence>
<comment type="function">
    <text evidence="7">Involved in the biosynthesis of isopentenyl diphosphate (IPP) and dimethylallyl diphosphate (DMAPP), two major building blocks of isoprenoid compounds. Catalyzes the conversion of 4-diphosphocytidyl-2-C-methyl-D-erythritol 2-phosphate (CDP-ME2P) to 2-C-methyl-D-erythritol 2,4-cyclodiphosphate (ME-CPP) with a corresponding release of cytidine 5-monophosphate (CMP).</text>
</comment>
<feature type="site" description="Transition state stabilizer" evidence="7">
    <location>
        <position position="40"/>
    </location>
</feature>
<dbReference type="EMBL" id="PJKA01000013">
    <property type="protein sequence ID" value="PNC17183.1"/>
    <property type="molecule type" value="Genomic_DNA"/>
</dbReference>
<dbReference type="PROSITE" id="PS01350">
    <property type="entry name" value="ISPF"/>
    <property type="match status" value="1"/>
</dbReference>